<reference evidence="2" key="1">
    <citation type="submission" date="2013-11" db="EMBL/GenBank/DDBJ databases">
        <title>The Genome Sequence of Phytophthora parasitica IAC_01/95.</title>
        <authorList>
            <consortium name="The Broad Institute Genomics Platform"/>
            <person name="Russ C."/>
            <person name="Tyler B."/>
            <person name="Panabieres F."/>
            <person name="Shan W."/>
            <person name="Tripathy S."/>
            <person name="Grunwald N."/>
            <person name="Machado M."/>
            <person name="Johnson C.S."/>
            <person name="Arredondo F."/>
            <person name="Hong C."/>
            <person name="Coffey M."/>
            <person name="Young S.K."/>
            <person name="Zeng Q."/>
            <person name="Gargeya S."/>
            <person name="Fitzgerald M."/>
            <person name="Abouelleil A."/>
            <person name="Alvarado L."/>
            <person name="Chapman S.B."/>
            <person name="Gainer-Dewar J."/>
            <person name="Goldberg J."/>
            <person name="Griggs A."/>
            <person name="Gujja S."/>
            <person name="Hansen M."/>
            <person name="Howarth C."/>
            <person name="Imamovic A."/>
            <person name="Ireland A."/>
            <person name="Larimer J."/>
            <person name="McCowan C."/>
            <person name="Murphy C."/>
            <person name="Pearson M."/>
            <person name="Poon T.W."/>
            <person name="Priest M."/>
            <person name="Roberts A."/>
            <person name="Saif S."/>
            <person name="Shea T."/>
            <person name="Sykes S."/>
            <person name="Wortman J."/>
            <person name="Nusbaum C."/>
            <person name="Birren B."/>
        </authorList>
    </citation>
    <scope>NUCLEOTIDE SEQUENCE [LARGE SCALE GENOMIC DNA]</scope>
    <source>
        <strain evidence="2">IAC_01/95</strain>
    </source>
</reference>
<feature type="region of interest" description="Disordered" evidence="1">
    <location>
        <begin position="207"/>
        <end position="242"/>
    </location>
</feature>
<dbReference type="Gene3D" id="1.10.287.1490">
    <property type="match status" value="1"/>
</dbReference>
<dbReference type="Proteomes" id="UP000054532">
    <property type="component" value="Unassembled WGS sequence"/>
</dbReference>
<feature type="compositionally biased region" description="Basic and acidic residues" evidence="1">
    <location>
        <begin position="207"/>
        <end position="216"/>
    </location>
</feature>
<dbReference type="AlphaFoldDB" id="W2M5J6"/>
<dbReference type="VEuPathDB" id="FungiDB:PPTG_12614"/>
<protein>
    <submittedName>
        <fullName evidence="2">Uncharacterized protein</fullName>
    </submittedName>
</protein>
<dbReference type="VEuPathDB" id="FungiDB:PPTG_14570"/>
<proteinExistence type="predicted"/>
<gene>
    <name evidence="2" type="ORF">L914_21577</name>
</gene>
<accession>W2M5J6</accession>
<organism evidence="2">
    <name type="scientific">Phytophthora nicotianae</name>
    <name type="common">Potato buckeye rot agent</name>
    <name type="synonym">Phytophthora parasitica</name>
    <dbReference type="NCBI Taxonomy" id="4792"/>
    <lineage>
        <taxon>Eukaryota</taxon>
        <taxon>Sar</taxon>
        <taxon>Stramenopiles</taxon>
        <taxon>Oomycota</taxon>
        <taxon>Peronosporomycetes</taxon>
        <taxon>Peronosporales</taxon>
        <taxon>Peronosporaceae</taxon>
        <taxon>Phytophthora</taxon>
    </lineage>
</organism>
<feature type="compositionally biased region" description="Pro residues" evidence="1">
    <location>
        <begin position="219"/>
        <end position="229"/>
    </location>
</feature>
<dbReference type="EMBL" id="KI696818">
    <property type="protein sequence ID" value="ETM30749.1"/>
    <property type="molecule type" value="Genomic_DNA"/>
</dbReference>
<evidence type="ECO:0000313" key="2">
    <source>
        <dbReference type="EMBL" id="ETM30749.1"/>
    </source>
</evidence>
<evidence type="ECO:0000256" key="1">
    <source>
        <dbReference type="SAM" id="MobiDB-lite"/>
    </source>
</evidence>
<name>W2M5J6_PHYNI</name>
<sequence length="529" mass="59332">MVRRRTKTCGTAPRVFGYATSSGGSGSSARGRGQCRVALRALLPAHLAAASSFGVIIPPATARRIADLESQFARSQSDLQVARDHQPSLASELRESATSHKAAQAEVDRLEATIERKPRRFRTLRDNYERRLKDQVSTLDRDLLQASQRVRAAISQRDQARAERIATQDRVSAARDTIARLEKRINQVAKSQKSRGDLELALAALQQERDGLKSERPASSPPFAGPPPDHLPRSARSTAKGEHGGACLRVQLPMWARIPTLSRAKDQFGMPPGPLSDTELADLPPTTVPRSEWTPGYRARRRFRSHDIVPWSAQDIRQTRIVEIDADMFFHHYAKLMEWLIPLHHSVPLLGEWRDDLVDESNVRDLMESAPWEILAAKIDPLTFRGRGWFRRMIRLYAFYEDEHLQAYWDFTHAFPVSIAKRRATSTQGRRPGKSFLQEVLIGLLRGYCDLDLLLDPFFLHFPRPGEVGAWYPGIEDGADPADLLEALAISDGNHYRDVPEDHPALGIARLPGKFVSSSPDRVLPLCVG</sequence>